<dbReference type="AlphaFoldDB" id="A0AAW1TL71"/>
<dbReference type="InterPro" id="IPR036578">
    <property type="entry name" value="SMAD_MH1_sf"/>
</dbReference>
<accession>A0AAW1TL71</accession>
<evidence type="ECO:0000256" key="4">
    <source>
        <dbReference type="ARBA" id="ARBA00023242"/>
    </source>
</evidence>
<name>A0AAW1TL71_9CUCU</name>
<dbReference type="GO" id="GO:0006357">
    <property type="term" value="P:regulation of transcription by RNA polymerase II"/>
    <property type="evidence" value="ECO:0007669"/>
    <property type="project" value="TreeGrafter"/>
</dbReference>
<evidence type="ECO:0000313" key="7">
    <source>
        <dbReference type="Proteomes" id="UP001431783"/>
    </source>
</evidence>
<dbReference type="PANTHER" id="PTHR13703:SF54">
    <property type="entry name" value="MOTHERS AGAINST DECAPENTAPLEGIC HOMOLOG"/>
    <property type="match status" value="1"/>
</dbReference>
<keyword evidence="7" id="KW-1185">Reference proteome</keyword>
<proteinExistence type="predicted"/>
<dbReference type="PANTHER" id="PTHR13703">
    <property type="entry name" value="SMAD"/>
    <property type="match status" value="1"/>
</dbReference>
<dbReference type="GO" id="GO:0030154">
    <property type="term" value="P:cell differentiation"/>
    <property type="evidence" value="ECO:0007669"/>
    <property type="project" value="TreeGrafter"/>
</dbReference>
<dbReference type="Pfam" id="PF03165">
    <property type="entry name" value="MH1"/>
    <property type="match status" value="1"/>
</dbReference>
<organism evidence="6 7">
    <name type="scientific">Henosepilachna vigintioctopunctata</name>
    <dbReference type="NCBI Taxonomy" id="420089"/>
    <lineage>
        <taxon>Eukaryota</taxon>
        <taxon>Metazoa</taxon>
        <taxon>Ecdysozoa</taxon>
        <taxon>Arthropoda</taxon>
        <taxon>Hexapoda</taxon>
        <taxon>Insecta</taxon>
        <taxon>Pterygota</taxon>
        <taxon>Neoptera</taxon>
        <taxon>Endopterygota</taxon>
        <taxon>Coleoptera</taxon>
        <taxon>Polyphaga</taxon>
        <taxon>Cucujiformia</taxon>
        <taxon>Coccinelloidea</taxon>
        <taxon>Coccinellidae</taxon>
        <taxon>Epilachninae</taxon>
        <taxon>Epilachnini</taxon>
        <taxon>Henosepilachna</taxon>
    </lineage>
</organism>
<dbReference type="GO" id="GO:0009653">
    <property type="term" value="P:anatomical structure morphogenesis"/>
    <property type="evidence" value="ECO:0007669"/>
    <property type="project" value="TreeGrafter"/>
</dbReference>
<evidence type="ECO:0000259" key="5">
    <source>
        <dbReference type="PROSITE" id="PS51075"/>
    </source>
</evidence>
<gene>
    <name evidence="6" type="ORF">WA026_011652</name>
</gene>
<dbReference type="PROSITE" id="PS51075">
    <property type="entry name" value="MH1"/>
    <property type="match status" value="1"/>
</dbReference>
<dbReference type="Gene3D" id="3.90.520.10">
    <property type="entry name" value="SMAD MH1 domain"/>
    <property type="match status" value="1"/>
</dbReference>
<protein>
    <recommendedName>
        <fullName evidence="5">MH1 domain-containing protein</fullName>
    </recommendedName>
</protein>
<dbReference type="Proteomes" id="UP001431783">
    <property type="component" value="Unassembled WGS sequence"/>
</dbReference>
<dbReference type="InterPro" id="IPR013790">
    <property type="entry name" value="Dwarfin"/>
</dbReference>
<dbReference type="SMART" id="SM00523">
    <property type="entry name" value="DWA"/>
    <property type="match status" value="1"/>
</dbReference>
<comment type="caution">
    <text evidence="6">The sequence shown here is derived from an EMBL/GenBank/DDBJ whole genome shotgun (WGS) entry which is preliminary data.</text>
</comment>
<evidence type="ECO:0000256" key="3">
    <source>
        <dbReference type="ARBA" id="ARBA00023163"/>
    </source>
</evidence>
<dbReference type="GO" id="GO:0070411">
    <property type="term" value="F:I-SMAD binding"/>
    <property type="evidence" value="ECO:0007669"/>
    <property type="project" value="TreeGrafter"/>
</dbReference>
<dbReference type="GO" id="GO:0140416">
    <property type="term" value="F:transcription regulator inhibitor activity"/>
    <property type="evidence" value="ECO:0007669"/>
    <property type="project" value="TreeGrafter"/>
</dbReference>
<dbReference type="EMBL" id="JARQZJ010000005">
    <property type="protein sequence ID" value="KAK9871399.1"/>
    <property type="molecule type" value="Genomic_DNA"/>
</dbReference>
<keyword evidence="3" id="KW-0804">Transcription</keyword>
<keyword evidence="2" id="KW-0805">Transcription regulation</keyword>
<dbReference type="GO" id="GO:0060395">
    <property type="term" value="P:SMAD protein signal transduction"/>
    <property type="evidence" value="ECO:0007669"/>
    <property type="project" value="TreeGrafter"/>
</dbReference>
<comment type="subcellular location">
    <subcellularLocation>
        <location evidence="1">Nucleus</location>
    </subcellularLocation>
</comment>
<evidence type="ECO:0000256" key="1">
    <source>
        <dbReference type="ARBA" id="ARBA00004123"/>
    </source>
</evidence>
<dbReference type="CDD" id="cd10489">
    <property type="entry name" value="MH1_SMAD_6_7"/>
    <property type="match status" value="1"/>
</dbReference>
<evidence type="ECO:0000313" key="6">
    <source>
        <dbReference type="EMBL" id="KAK9871399.1"/>
    </source>
</evidence>
<reference evidence="6 7" key="1">
    <citation type="submission" date="2023-03" db="EMBL/GenBank/DDBJ databases">
        <title>Genome insight into feeding habits of ladybird beetles.</title>
        <authorList>
            <person name="Li H.-S."/>
            <person name="Huang Y.-H."/>
            <person name="Pang H."/>
        </authorList>
    </citation>
    <scope>NUCLEOTIDE SEQUENCE [LARGE SCALE GENOMIC DNA]</scope>
    <source>
        <strain evidence="6">SYSU_2023b</strain>
        <tissue evidence="6">Whole body</tissue>
    </source>
</reference>
<feature type="domain" description="MH1" evidence="5">
    <location>
        <begin position="10"/>
        <end position="122"/>
    </location>
</feature>
<dbReference type="SUPFAM" id="SSF56366">
    <property type="entry name" value="SMAD MH1 domain"/>
    <property type="match status" value="1"/>
</dbReference>
<dbReference type="InterPro" id="IPR013019">
    <property type="entry name" value="MAD_homology_MH1"/>
</dbReference>
<dbReference type="InterPro" id="IPR003619">
    <property type="entry name" value="MAD_homology1_Dwarfin-type"/>
</dbReference>
<evidence type="ECO:0000256" key="2">
    <source>
        <dbReference type="ARBA" id="ARBA00023015"/>
    </source>
</evidence>
<keyword evidence="4" id="KW-0539">Nucleus</keyword>
<dbReference type="GO" id="GO:0071144">
    <property type="term" value="C:heteromeric SMAD protein complex"/>
    <property type="evidence" value="ECO:0007669"/>
    <property type="project" value="TreeGrafter"/>
</dbReference>
<sequence length="174" mass="20493">MFMFRSKRHTLSKRLVEEYRKRAKEQTNDERLEVGTLLRRLQEKQLQMLLSAVTSRGQDSTNCVLLPREDEPHVLCCRAWRWPDLRQASELRRMPMCRSAADSVYICCNPYHWSRLCLPALYYKGPLAFYAIFRALQSKLGLDSLTVCPTDEYFDETSFKHGRTRCFLSSLPVF</sequence>